<keyword evidence="2" id="KW-1185">Reference proteome</keyword>
<dbReference type="InParanoid" id="A0A2H3DB33"/>
<sequence length="115" mass="13168">MSTFIRAVGLNPETATVDDLASLNQRYRCLMCREANHLDGKSKKAYEWRSFIEHIDGHISGGINVVSYTEDFEIMPLERMQEDPASSNTQTNVARRGCRLPDCRDPKCLLKYLQE</sequence>
<name>A0A2H3DB33_ARMGA</name>
<dbReference type="AlphaFoldDB" id="A0A2H3DB33"/>
<gene>
    <name evidence="1" type="ORF">ARMGADRAFT_1082235</name>
</gene>
<organism evidence="1 2">
    <name type="scientific">Armillaria gallica</name>
    <name type="common">Bulbous honey fungus</name>
    <name type="synonym">Armillaria bulbosa</name>
    <dbReference type="NCBI Taxonomy" id="47427"/>
    <lineage>
        <taxon>Eukaryota</taxon>
        <taxon>Fungi</taxon>
        <taxon>Dikarya</taxon>
        <taxon>Basidiomycota</taxon>
        <taxon>Agaricomycotina</taxon>
        <taxon>Agaricomycetes</taxon>
        <taxon>Agaricomycetidae</taxon>
        <taxon>Agaricales</taxon>
        <taxon>Marasmiineae</taxon>
        <taxon>Physalacriaceae</taxon>
        <taxon>Armillaria</taxon>
    </lineage>
</organism>
<dbReference type="OrthoDB" id="2322499at2759"/>
<evidence type="ECO:0000313" key="1">
    <source>
        <dbReference type="EMBL" id="PBK91004.1"/>
    </source>
</evidence>
<proteinExistence type="predicted"/>
<evidence type="ECO:0000313" key="2">
    <source>
        <dbReference type="Proteomes" id="UP000217790"/>
    </source>
</evidence>
<dbReference type="Proteomes" id="UP000217790">
    <property type="component" value="Unassembled WGS sequence"/>
</dbReference>
<accession>A0A2H3DB33</accession>
<reference evidence="2" key="1">
    <citation type="journal article" date="2017" name="Nat. Ecol. Evol.">
        <title>Genome expansion and lineage-specific genetic innovations in the forest pathogenic fungi Armillaria.</title>
        <authorList>
            <person name="Sipos G."/>
            <person name="Prasanna A.N."/>
            <person name="Walter M.C."/>
            <person name="O'Connor E."/>
            <person name="Balint B."/>
            <person name="Krizsan K."/>
            <person name="Kiss B."/>
            <person name="Hess J."/>
            <person name="Varga T."/>
            <person name="Slot J."/>
            <person name="Riley R."/>
            <person name="Boka B."/>
            <person name="Rigling D."/>
            <person name="Barry K."/>
            <person name="Lee J."/>
            <person name="Mihaltcheva S."/>
            <person name="LaButti K."/>
            <person name="Lipzen A."/>
            <person name="Waldron R."/>
            <person name="Moloney N.M."/>
            <person name="Sperisen C."/>
            <person name="Kredics L."/>
            <person name="Vagvoelgyi C."/>
            <person name="Patrignani A."/>
            <person name="Fitzpatrick D."/>
            <person name="Nagy I."/>
            <person name="Doyle S."/>
            <person name="Anderson J.B."/>
            <person name="Grigoriev I.V."/>
            <person name="Gueldener U."/>
            <person name="Muensterkoetter M."/>
            <person name="Nagy L.G."/>
        </authorList>
    </citation>
    <scope>NUCLEOTIDE SEQUENCE [LARGE SCALE GENOMIC DNA]</scope>
    <source>
        <strain evidence="2">Ar21-2</strain>
    </source>
</reference>
<protein>
    <submittedName>
        <fullName evidence="1">Uncharacterized protein</fullName>
    </submittedName>
</protein>
<dbReference type="EMBL" id="KZ293663">
    <property type="protein sequence ID" value="PBK91004.1"/>
    <property type="molecule type" value="Genomic_DNA"/>
</dbReference>